<dbReference type="Proteomes" id="UP000017559">
    <property type="component" value="Unassembled WGS sequence"/>
</dbReference>
<dbReference type="EMBL" id="AWSO01000598">
    <property type="protein sequence ID" value="ESK88991.1"/>
    <property type="molecule type" value="Genomic_DNA"/>
</dbReference>
<sequence length="471" mass="51121">MDASFSSGSSSRALLEFGAKTSTDSTDFDISTFKTDGFSDFELDLTCLSNPPSPVLPTTALEAGSSENTNVSALTHIPVPKRSPSLKSMALPFFTPSSSNPKLLPSDRDSATSPSPKLTPVDPLRSSDPRGSWPLVKYVGRGTPIDQTRRIEWGSPGEISEHGVLFSGSGLSFAGRGNSLDSGIRPFHSTSDWHRHGHGHGHAGTLPLPGSSTRPISPLQLKLEDFDRDSSQPQPEPPTQRFIEALPEASRLKITGLDEPSDPDEWSGVMKAVMKTGSGEQNGSAVNPALPEKKKKPEFSILEKKDTTSSENISPKPAVSNPTLIPHFDAVLKKLDEAVDLGLGRLGERDGANGGMNFFNLGLIPGSSDIGYSHRASGTGRETPSMYSTAPPTPESPRSRSSSPVLERRNGAERRRSEEVGEIAEVHVDEEDDERETQVVDDHVAREHWWKKLFSRLRKLQVLLRAHQSRV</sequence>
<reference evidence="2 3" key="1">
    <citation type="journal article" date="2014" name="BMC Genomics">
        <title>Genome and secretome analysis of the hemibiotrophic fungal pathogen, Moniliophthora roreri, which causes frosty pod rot disease of cacao: mechanisms of the biotrophic and necrotrophic phases.</title>
        <authorList>
            <person name="Meinhardt L.W."/>
            <person name="Costa G.G.L."/>
            <person name="Thomazella D.P.T."/>
            <person name="Teixeira P.J.P.L."/>
            <person name="Carazzolle M.F."/>
            <person name="Schuster S.C."/>
            <person name="Carlson J.E."/>
            <person name="Guiltinan M.J."/>
            <person name="Mieczkowski P."/>
            <person name="Farmer A."/>
            <person name="Ramaraj T."/>
            <person name="Crozier J."/>
            <person name="Davis R.E."/>
            <person name="Shao J."/>
            <person name="Melnick R.L."/>
            <person name="Pereira G.A.G."/>
            <person name="Bailey B.A."/>
        </authorList>
    </citation>
    <scope>NUCLEOTIDE SEQUENCE [LARGE SCALE GENOMIC DNA]</scope>
    <source>
        <strain evidence="2 3">MCA 2997</strain>
    </source>
</reference>
<feature type="region of interest" description="Disordered" evidence="1">
    <location>
        <begin position="372"/>
        <end position="435"/>
    </location>
</feature>
<comment type="caution">
    <text evidence="2">The sequence shown here is derived from an EMBL/GenBank/DDBJ whole genome shotgun (WGS) entry which is preliminary data.</text>
</comment>
<accession>V2X869</accession>
<name>V2X869_MONRO</name>
<evidence type="ECO:0000313" key="2">
    <source>
        <dbReference type="EMBL" id="ESK88991.1"/>
    </source>
</evidence>
<gene>
    <name evidence="2" type="ORF">Moror_13150</name>
</gene>
<dbReference type="OrthoDB" id="2919784at2759"/>
<evidence type="ECO:0000313" key="3">
    <source>
        <dbReference type="Proteomes" id="UP000017559"/>
    </source>
</evidence>
<dbReference type="KEGG" id="mrr:Moror_13150"/>
<keyword evidence="3" id="KW-1185">Reference proteome</keyword>
<feature type="region of interest" description="Disordered" evidence="1">
    <location>
        <begin position="277"/>
        <end position="299"/>
    </location>
</feature>
<evidence type="ECO:0000256" key="1">
    <source>
        <dbReference type="SAM" id="MobiDB-lite"/>
    </source>
</evidence>
<protein>
    <submittedName>
        <fullName evidence="2">Uncharacterized protein</fullName>
    </submittedName>
</protein>
<feature type="region of interest" description="Disordered" evidence="1">
    <location>
        <begin position="191"/>
        <end position="216"/>
    </location>
</feature>
<dbReference type="AlphaFoldDB" id="V2X869"/>
<feature type="compositionally biased region" description="Basic and acidic residues" evidence="1">
    <location>
        <begin position="406"/>
        <end position="427"/>
    </location>
</feature>
<proteinExistence type="predicted"/>
<feature type="region of interest" description="Disordered" evidence="1">
    <location>
        <begin position="97"/>
        <end position="139"/>
    </location>
</feature>
<dbReference type="HOGENOM" id="CLU_056767_0_0_1"/>
<organism evidence="2 3">
    <name type="scientific">Moniliophthora roreri (strain MCA 2997)</name>
    <name type="common">Cocoa frosty pod rot fungus</name>
    <name type="synonym">Crinipellis roreri</name>
    <dbReference type="NCBI Taxonomy" id="1381753"/>
    <lineage>
        <taxon>Eukaryota</taxon>
        <taxon>Fungi</taxon>
        <taxon>Dikarya</taxon>
        <taxon>Basidiomycota</taxon>
        <taxon>Agaricomycotina</taxon>
        <taxon>Agaricomycetes</taxon>
        <taxon>Agaricomycetidae</taxon>
        <taxon>Agaricales</taxon>
        <taxon>Marasmiineae</taxon>
        <taxon>Marasmiaceae</taxon>
        <taxon>Moniliophthora</taxon>
    </lineage>
</organism>